<accession>A0A5C7I9X9</accession>
<evidence type="ECO:0000313" key="9">
    <source>
        <dbReference type="Proteomes" id="UP000323000"/>
    </source>
</evidence>
<dbReference type="InterPro" id="IPR011990">
    <property type="entry name" value="TPR-like_helical_dom_sf"/>
</dbReference>
<dbReference type="FunFam" id="1.25.40.10:FF:000073">
    <property type="entry name" value="Pentatricopeptide repeat-containing protein chloroplastic"/>
    <property type="match status" value="2"/>
</dbReference>
<dbReference type="OrthoDB" id="185373at2759"/>
<feature type="repeat" description="PPR" evidence="6">
    <location>
        <begin position="591"/>
        <end position="625"/>
    </location>
</feature>
<dbReference type="Gene3D" id="1.25.40.10">
    <property type="entry name" value="Tetratricopeptide repeat domain"/>
    <property type="match status" value="5"/>
</dbReference>
<dbReference type="Pfam" id="PF13561">
    <property type="entry name" value="adh_short_C2"/>
    <property type="match status" value="1"/>
</dbReference>
<dbReference type="FunFam" id="1.25.40.10:FF:000196">
    <property type="entry name" value="Pentatricopeptide repeat-containing protein At4g14850"/>
    <property type="match status" value="1"/>
</dbReference>
<evidence type="ECO:0000256" key="1">
    <source>
        <dbReference type="ARBA" id="ARBA00006643"/>
    </source>
</evidence>
<evidence type="ECO:0000313" key="8">
    <source>
        <dbReference type="EMBL" id="TXG66303.1"/>
    </source>
</evidence>
<dbReference type="InterPro" id="IPR002885">
    <property type="entry name" value="PPR_rpt"/>
</dbReference>
<dbReference type="Proteomes" id="UP000323000">
    <property type="component" value="Chromosome 3"/>
</dbReference>
<dbReference type="SUPFAM" id="SSF51735">
    <property type="entry name" value="NAD(P)-binding Rossmann-fold domains"/>
    <property type="match status" value="1"/>
</dbReference>
<sequence length="1374" mass="152610">MQSNSLLQKPLKNSLYTLMLTRIQEFMFLRPFSLRNRGSVSYPFSCRIFKPEICLKRTQKFQKDVLGCFSGNWRRLSFNRFSNTAVCHSFDEFGVQESEWISKGIEILHLMEERGVRANCQTFIWLLDSCLNSGTFVEAKKIHAKILKLGFDREQVLCDRVFDIYVASDDLDGAVMVFDDMPQRSVFSWNRLISGFVTKKLYSRVLLLFLRMINENVNPNEATFAGILKACSGGSAVVFEYVKQIHAMIILHGFGSSTRVCNPIIDLYAKNGFIDSARKVFDQLCFKDSASWVAMISGLSQNGYGQEAILLFCQMHMSGIMPTPYALSSALSACTKIELYEVGEQFHGLVFKWGFSSETYVSNALVTLYSRSGKLLSAEQIFSKMQLRDGVSFNSLISGLAQSGYSYRALELFEKMQHDCLKPDCVTVASLLSACASAGALHKGEQLHSYAIKVGMSKDIIIEGSLLDLYVKCADVETAHNFFLTTETENVVLWNVMLVAYGQLDNLTVSFQMFRQMQIEGLIPNQYTYPSILRTCTSVGALDLGEQIHTQVIKTGFQFNVYVCSVLIDMYAKLGKLSNAQGILRRFAQDDIVSWTAMVAGYVQHDMFAEALKTFEEMQNRGIQSDNIGFSSAISACAGIQALNQGRQIHAQSYVSGFSDDLSIGNALVNLYARCGRIEEAYFVFDKIDPKDNITWNGLISGFAQSGHYEQALQVFSRMVKVAVEANLYTFGSAVSAAANMANIKQGKQIHAMIIKRGYDLETEASNVLITLYAKCGSIDDAKREFLEMPEKNEISWNAMITGYSQHGCGTEAINLFETMKQHGVMPNHVTFVGVLSACSHVGLVNEGLGYFKSMSKEYGLVPKPEHYACVVDLLGRAGFVSRAREFIEKMPIEPDAMIWRTLLSACRVHKNMEIGEFAANRLLELEPDDSATYVLLSNMYAVAGKWDSRDQIRQLMKNRDVKKEPGQSWIEVKNSVHAFFVGDRLHPLADRIYEFLENLNERAAKIGYVQSRYNLWSDIEQEQKDPTVYIHSEKLAIAFGLLSLSNTVPIRVIKNLRVCNDCHNWIKFVSKISNRPIVVRDSYRFHHFEGGGCSCRDYWSFSIFMAIQSLILVPGNSVAFEHSTTLNQPSFSSSLHLEGRVAIVTGASGGIGKAIASHLQSFGARVAKADLLVSEINTSGTSSQPQAIAIRADISDPDQVKLLFDRTEQEFCSKIHILVNCAGVMDPKYPALASTSVEDWDKTFNVNTRGAFLCSKEAANWLVHGGGGRIILISTSVVGGLFPGYGAYAASKAAVETMAKIMAKELKGSGITINCVAPGPVATELFFAGKTEETVNRLVDSCPLGKLGQPEDVSKIVGFLAGDDGEWINGQVI</sequence>
<comment type="caution">
    <text evidence="8">The sequence shown here is derived from an EMBL/GenBank/DDBJ whole genome shotgun (WGS) entry which is preliminary data.</text>
</comment>
<dbReference type="InterPro" id="IPR046960">
    <property type="entry name" value="PPR_At4g14850-like_plant"/>
</dbReference>
<dbReference type="SUPFAM" id="SSF48452">
    <property type="entry name" value="TPR-like"/>
    <property type="match status" value="2"/>
</dbReference>
<gene>
    <name evidence="8" type="ORF">EZV62_007578</name>
</gene>
<keyword evidence="9" id="KW-1185">Reference proteome</keyword>
<feature type="repeat" description="PPR" evidence="6">
    <location>
        <begin position="185"/>
        <end position="219"/>
    </location>
</feature>
<evidence type="ECO:0000256" key="4">
    <source>
        <dbReference type="ARBA" id="ARBA00071958"/>
    </source>
</evidence>
<feature type="repeat" description="PPR" evidence="6">
    <location>
        <begin position="389"/>
        <end position="423"/>
    </location>
</feature>
<dbReference type="FunFam" id="1.25.40.10:FF:000366">
    <property type="entry name" value="Pentatricopeptide (PPR) repeat-containing protein"/>
    <property type="match status" value="1"/>
</dbReference>
<dbReference type="SMART" id="SM00822">
    <property type="entry name" value="PKS_KR"/>
    <property type="match status" value="1"/>
</dbReference>
<dbReference type="EMBL" id="VAHF01000003">
    <property type="protein sequence ID" value="TXG66303.1"/>
    <property type="molecule type" value="Genomic_DNA"/>
</dbReference>
<feature type="repeat" description="PPR" evidence="6">
    <location>
        <begin position="692"/>
        <end position="726"/>
    </location>
</feature>
<dbReference type="Gene3D" id="3.40.50.720">
    <property type="entry name" value="NAD(P)-binding Rossmann-like Domain"/>
    <property type="match status" value="1"/>
</dbReference>
<reference evidence="9" key="1">
    <citation type="journal article" date="2019" name="Gigascience">
        <title>De novo genome assembly of the endangered Acer yangbiense, a plant species with extremely small populations endemic to Yunnan Province, China.</title>
        <authorList>
            <person name="Yang J."/>
            <person name="Wariss H.M."/>
            <person name="Tao L."/>
            <person name="Zhang R."/>
            <person name="Yun Q."/>
            <person name="Hollingsworth P."/>
            <person name="Dao Z."/>
            <person name="Luo G."/>
            <person name="Guo H."/>
            <person name="Ma Y."/>
            <person name="Sun W."/>
        </authorList>
    </citation>
    <scope>NUCLEOTIDE SEQUENCE [LARGE SCALE GENOMIC DNA]</scope>
    <source>
        <strain evidence="9">cv. Malutang</strain>
    </source>
</reference>
<dbReference type="InterPro" id="IPR036291">
    <property type="entry name" value="NAD(P)-bd_dom_sf"/>
</dbReference>
<evidence type="ECO:0000259" key="7">
    <source>
        <dbReference type="SMART" id="SM00822"/>
    </source>
</evidence>
<dbReference type="FunFam" id="1.25.40.10:FF:002118">
    <property type="entry name" value="Pentatricopeptide repeat-containing protein At4g13650"/>
    <property type="match status" value="1"/>
</dbReference>
<evidence type="ECO:0000256" key="2">
    <source>
        <dbReference type="ARBA" id="ARBA00022737"/>
    </source>
</evidence>
<dbReference type="GO" id="GO:0003723">
    <property type="term" value="F:RNA binding"/>
    <property type="evidence" value="ECO:0007669"/>
    <property type="project" value="InterPro"/>
</dbReference>
<dbReference type="GO" id="GO:0008270">
    <property type="term" value="F:zinc ion binding"/>
    <property type="evidence" value="ECO:0007669"/>
    <property type="project" value="InterPro"/>
</dbReference>
<keyword evidence="2" id="KW-0677">Repeat</keyword>
<dbReference type="PANTHER" id="PTHR47926">
    <property type="entry name" value="PENTATRICOPEPTIDE REPEAT-CONTAINING PROTEIN"/>
    <property type="match status" value="1"/>
</dbReference>
<dbReference type="InterPro" id="IPR032867">
    <property type="entry name" value="DYW_dom"/>
</dbReference>
<proteinExistence type="inferred from homology"/>
<dbReference type="InterPro" id="IPR046848">
    <property type="entry name" value="E_motif"/>
</dbReference>
<dbReference type="Pfam" id="PF01535">
    <property type="entry name" value="PPR"/>
    <property type="match status" value="6"/>
</dbReference>
<dbReference type="Pfam" id="PF14432">
    <property type="entry name" value="DYW_deaminase"/>
    <property type="match status" value="1"/>
</dbReference>
<dbReference type="GO" id="GO:0009451">
    <property type="term" value="P:RNA modification"/>
    <property type="evidence" value="ECO:0007669"/>
    <property type="project" value="InterPro"/>
</dbReference>
<dbReference type="PROSITE" id="PS51375">
    <property type="entry name" value="PPR"/>
    <property type="match status" value="7"/>
</dbReference>
<comment type="similarity">
    <text evidence="1">Belongs to the PPR family. PCMP-H subfamily.</text>
</comment>
<feature type="repeat" description="PPR" evidence="6">
    <location>
        <begin position="490"/>
        <end position="524"/>
    </location>
</feature>
<comment type="catalytic activity">
    <reaction evidence="3">
        <text>21-O-acetyl-isomeliandiol + A = (21S)-21-acetoxyl-apo-melianone + AH2</text>
        <dbReference type="Rhea" id="RHEA:80307"/>
        <dbReference type="ChEBI" id="CHEBI:13193"/>
        <dbReference type="ChEBI" id="CHEBI:17499"/>
        <dbReference type="ChEBI" id="CHEBI:231455"/>
        <dbReference type="ChEBI" id="CHEBI:231456"/>
    </reaction>
    <physiologicalReaction direction="left-to-right" evidence="3">
        <dbReference type="Rhea" id="RHEA:80308"/>
    </physiologicalReaction>
</comment>
<dbReference type="FunFam" id="1.25.40.10:FF:000381">
    <property type="entry name" value="Pentatricopeptide repeat-containing protein"/>
    <property type="match status" value="2"/>
</dbReference>
<feature type="domain" description="Ketoreductase" evidence="7">
    <location>
        <begin position="1141"/>
        <end position="1320"/>
    </location>
</feature>
<dbReference type="Pfam" id="PF13041">
    <property type="entry name" value="PPR_2"/>
    <property type="match status" value="5"/>
</dbReference>
<evidence type="ECO:0000256" key="5">
    <source>
        <dbReference type="ARBA" id="ARBA00079187"/>
    </source>
</evidence>
<dbReference type="FunFam" id="3.40.50.720:FF:000084">
    <property type="entry name" value="Short-chain dehydrogenase reductase"/>
    <property type="match status" value="1"/>
</dbReference>
<dbReference type="NCBIfam" id="TIGR00756">
    <property type="entry name" value="PPR"/>
    <property type="match status" value="6"/>
</dbReference>
<dbReference type="Pfam" id="PF20431">
    <property type="entry name" value="E_motif"/>
    <property type="match status" value="1"/>
</dbReference>
<dbReference type="PRINTS" id="PR00081">
    <property type="entry name" value="GDHRDH"/>
</dbReference>
<dbReference type="PANTHER" id="PTHR47926:SF533">
    <property type="entry name" value="DYW DOMAIN-CONTAINING PROTEIN"/>
    <property type="match status" value="1"/>
</dbReference>
<organism evidence="8 9">
    <name type="scientific">Acer yangbiense</name>
    <dbReference type="NCBI Taxonomy" id="1000413"/>
    <lineage>
        <taxon>Eukaryota</taxon>
        <taxon>Viridiplantae</taxon>
        <taxon>Streptophyta</taxon>
        <taxon>Embryophyta</taxon>
        <taxon>Tracheophyta</taxon>
        <taxon>Spermatophyta</taxon>
        <taxon>Magnoliopsida</taxon>
        <taxon>eudicotyledons</taxon>
        <taxon>Gunneridae</taxon>
        <taxon>Pentapetalae</taxon>
        <taxon>rosids</taxon>
        <taxon>malvids</taxon>
        <taxon>Sapindales</taxon>
        <taxon>Sapindaceae</taxon>
        <taxon>Hippocastanoideae</taxon>
        <taxon>Acereae</taxon>
        <taxon>Acer</taxon>
    </lineage>
</organism>
<feature type="repeat" description="PPR" evidence="6">
    <location>
        <begin position="288"/>
        <end position="322"/>
    </location>
</feature>
<evidence type="ECO:0000256" key="6">
    <source>
        <dbReference type="PROSITE-ProRule" id="PRU00708"/>
    </source>
</evidence>
<dbReference type="InterPro" id="IPR057326">
    <property type="entry name" value="KR_dom"/>
</dbReference>
<feature type="repeat" description="PPR" evidence="6">
    <location>
        <begin position="793"/>
        <end position="827"/>
    </location>
</feature>
<dbReference type="FunFam" id="1.25.40.10:FF:000031">
    <property type="entry name" value="Pentatricopeptide repeat-containing protein mitochondrial"/>
    <property type="match status" value="1"/>
</dbReference>
<evidence type="ECO:0000256" key="3">
    <source>
        <dbReference type="ARBA" id="ARBA00052082"/>
    </source>
</evidence>
<name>A0A5C7I9X9_9ROSI</name>
<dbReference type="InterPro" id="IPR002347">
    <property type="entry name" value="SDR_fam"/>
</dbReference>
<protein>
    <recommendedName>
        <fullName evidence="4">(21S)-21-acetoxyl-apo-melianone synthase SDR</fullName>
    </recommendedName>
    <alternativeName>
        <fullName evidence="5">Short chain dehydrogenase-reductase</fullName>
    </alternativeName>
</protein>